<evidence type="ECO:0000256" key="9">
    <source>
        <dbReference type="ARBA" id="ARBA00049982"/>
    </source>
</evidence>
<evidence type="ECO:0000256" key="4">
    <source>
        <dbReference type="ARBA" id="ARBA00022614"/>
    </source>
</evidence>
<dbReference type="PANTHER" id="PTHR18849:SF0">
    <property type="entry name" value="CILIA- AND FLAGELLA-ASSOCIATED PROTEIN 410-RELATED"/>
    <property type="match status" value="1"/>
</dbReference>
<dbReference type="Proteomes" id="UP000887116">
    <property type="component" value="Unassembled WGS sequence"/>
</dbReference>
<dbReference type="GO" id="GO:0036158">
    <property type="term" value="P:outer dynein arm assembly"/>
    <property type="evidence" value="ECO:0007669"/>
    <property type="project" value="TreeGrafter"/>
</dbReference>
<evidence type="ECO:0000256" key="1">
    <source>
        <dbReference type="ARBA" id="ARBA00004138"/>
    </source>
</evidence>
<keyword evidence="8" id="KW-0966">Cell projection</keyword>
<dbReference type="InterPro" id="IPR003603">
    <property type="entry name" value="U2A'_phosphoprotein32A_C"/>
</dbReference>
<evidence type="ECO:0000313" key="13">
    <source>
        <dbReference type="Proteomes" id="UP000887116"/>
    </source>
</evidence>
<protein>
    <submittedName>
        <fullName evidence="12">Protein tilB homolog</fullName>
    </submittedName>
</protein>
<keyword evidence="7" id="KW-0969">Cilium</keyword>
<reference evidence="12" key="1">
    <citation type="submission" date="2020-07" db="EMBL/GenBank/DDBJ databases">
        <title>Multicomponent nature underlies the extraordinary mechanical properties of spider dragline silk.</title>
        <authorList>
            <person name="Kono N."/>
            <person name="Nakamura H."/>
            <person name="Mori M."/>
            <person name="Yoshida Y."/>
            <person name="Ohtoshi R."/>
            <person name="Malay A.D."/>
            <person name="Moran D.A.P."/>
            <person name="Tomita M."/>
            <person name="Numata K."/>
            <person name="Arakawa K."/>
        </authorList>
    </citation>
    <scope>NUCLEOTIDE SEQUENCE</scope>
</reference>
<dbReference type="EMBL" id="BMAO01006030">
    <property type="protein sequence ID" value="GFR05582.1"/>
    <property type="molecule type" value="Genomic_DNA"/>
</dbReference>
<gene>
    <name evidence="12" type="primary">Lrrc6</name>
    <name evidence="12" type="ORF">TNCT_338591</name>
</gene>
<accession>A0A8X6GJF9</accession>
<dbReference type="AlphaFoldDB" id="A0A8X6GJF9"/>
<keyword evidence="5" id="KW-0677">Repeat</keyword>
<dbReference type="PANTHER" id="PTHR18849">
    <property type="entry name" value="LEUCINE RICH REPEAT PROTEIN"/>
    <property type="match status" value="1"/>
</dbReference>
<dbReference type="SMART" id="SM00446">
    <property type="entry name" value="LRRcap"/>
    <property type="match status" value="1"/>
</dbReference>
<evidence type="ECO:0000256" key="10">
    <source>
        <dbReference type="SAM" id="MobiDB-lite"/>
    </source>
</evidence>
<evidence type="ECO:0000313" key="12">
    <source>
        <dbReference type="EMBL" id="GFR05582.1"/>
    </source>
</evidence>
<name>A0A8X6GJF9_TRICU</name>
<dbReference type="GO" id="GO:0005737">
    <property type="term" value="C:cytoplasm"/>
    <property type="evidence" value="ECO:0007669"/>
    <property type="project" value="UniProtKB-SubCell"/>
</dbReference>
<dbReference type="OrthoDB" id="10250990at2759"/>
<evidence type="ECO:0000256" key="3">
    <source>
        <dbReference type="ARBA" id="ARBA00022490"/>
    </source>
</evidence>
<sequence>MATITEDLLRKCAEHNECEIFSLEEVSLHQRNIKKIEHIDRWCRDLKILYLHSNLISKIENLSRLKKLEYVNFTLNNLTRIENLNGCESLKKLDFTANFIGELTSIETLQDNYNLEELYLTGNPCTELEGYRDFVIATLPQLMILDGDKIKKSERIMALQKYNRTRQEILEQEKRYLKNVQFNNEDIMKSFEDDTRDNANYDEDSQEKFWKQPTKHTPLSRIEIYKHMEKSRVKNDSEIKKPKTERKLITDDGKILNVNEAKLDFKFIDDEENNCFKLNLAVYRFLDTSLVEADVQPNYVRVKINGKYFQLLLPEEVHPDMSTSLRSQTTGHLLITMPKANVIIKERKFMKEKSNHRGAKGIKKSPAKNESNIQNKALEDGPSVMQLLDKIVSNDAYRDNEEPAAHKDMLNEFVDNPEVPPLI</sequence>
<dbReference type="InterPro" id="IPR032675">
    <property type="entry name" value="LRR_dom_sf"/>
</dbReference>
<evidence type="ECO:0000256" key="6">
    <source>
        <dbReference type="ARBA" id="ARBA00023054"/>
    </source>
</evidence>
<dbReference type="Pfam" id="PF23602">
    <property type="entry name" value="CS_DNAAF11_C"/>
    <property type="match status" value="1"/>
</dbReference>
<comment type="similarity">
    <text evidence="9">Belongs to the tilB family.</text>
</comment>
<keyword evidence="13" id="KW-1185">Reference proteome</keyword>
<dbReference type="InterPro" id="IPR001611">
    <property type="entry name" value="Leu-rich_rpt"/>
</dbReference>
<dbReference type="SUPFAM" id="SSF52058">
    <property type="entry name" value="L domain-like"/>
    <property type="match status" value="1"/>
</dbReference>
<comment type="caution">
    <text evidence="12">The sequence shown here is derived from an EMBL/GenBank/DDBJ whole genome shotgun (WGS) entry which is preliminary data.</text>
</comment>
<organism evidence="12 13">
    <name type="scientific">Trichonephila clavata</name>
    <name type="common">Joro spider</name>
    <name type="synonym">Nephila clavata</name>
    <dbReference type="NCBI Taxonomy" id="2740835"/>
    <lineage>
        <taxon>Eukaryota</taxon>
        <taxon>Metazoa</taxon>
        <taxon>Ecdysozoa</taxon>
        <taxon>Arthropoda</taxon>
        <taxon>Chelicerata</taxon>
        <taxon>Arachnida</taxon>
        <taxon>Araneae</taxon>
        <taxon>Araneomorphae</taxon>
        <taxon>Entelegynae</taxon>
        <taxon>Araneoidea</taxon>
        <taxon>Nephilidae</taxon>
        <taxon>Trichonephila</taxon>
    </lineage>
</organism>
<evidence type="ECO:0000256" key="5">
    <source>
        <dbReference type="ARBA" id="ARBA00022737"/>
    </source>
</evidence>
<feature type="domain" description="U2A'/phosphoprotein 32 family A C-terminal" evidence="11">
    <location>
        <begin position="128"/>
        <end position="146"/>
    </location>
</feature>
<evidence type="ECO:0000256" key="7">
    <source>
        <dbReference type="ARBA" id="ARBA00023069"/>
    </source>
</evidence>
<dbReference type="SMART" id="SM00365">
    <property type="entry name" value="LRR_SD22"/>
    <property type="match status" value="4"/>
</dbReference>
<keyword evidence="6" id="KW-0175">Coiled coil</keyword>
<keyword evidence="4" id="KW-0433">Leucine-rich repeat</keyword>
<feature type="region of interest" description="Disordered" evidence="10">
    <location>
        <begin position="354"/>
        <end position="379"/>
    </location>
</feature>
<feature type="compositionally biased region" description="Basic residues" evidence="10">
    <location>
        <begin position="356"/>
        <end position="366"/>
    </location>
</feature>
<dbReference type="Pfam" id="PF14580">
    <property type="entry name" value="LRR_9"/>
    <property type="match status" value="1"/>
</dbReference>
<dbReference type="InterPro" id="IPR056496">
    <property type="entry name" value="CS_DNAAF11_C"/>
</dbReference>
<evidence type="ECO:0000256" key="2">
    <source>
        <dbReference type="ARBA" id="ARBA00004496"/>
    </source>
</evidence>
<dbReference type="PROSITE" id="PS51450">
    <property type="entry name" value="LRR"/>
    <property type="match status" value="1"/>
</dbReference>
<evidence type="ECO:0000259" key="11">
    <source>
        <dbReference type="SMART" id="SM00446"/>
    </source>
</evidence>
<comment type="subcellular location">
    <subcellularLocation>
        <location evidence="1">Cell projection</location>
        <location evidence="1">Cilium</location>
    </subcellularLocation>
    <subcellularLocation>
        <location evidence="2">Cytoplasm</location>
    </subcellularLocation>
</comment>
<dbReference type="GO" id="GO:0005929">
    <property type="term" value="C:cilium"/>
    <property type="evidence" value="ECO:0007669"/>
    <property type="project" value="UniProtKB-SubCell"/>
</dbReference>
<dbReference type="FunFam" id="3.80.10.10:FF:000052">
    <property type="entry name" value="Leucine rich repeat containing 6"/>
    <property type="match status" value="1"/>
</dbReference>
<feature type="region of interest" description="Disordered" evidence="10">
    <location>
        <begin position="193"/>
        <end position="212"/>
    </location>
</feature>
<dbReference type="Gene3D" id="3.80.10.10">
    <property type="entry name" value="Ribonuclease Inhibitor"/>
    <property type="match status" value="1"/>
</dbReference>
<proteinExistence type="inferred from homology"/>
<keyword evidence="3" id="KW-0963">Cytoplasm</keyword>
<evidence type="ECO:0000256" key="8">
    <source>
        <dbReference type="ARBA" id="ARBA00023273"/>
    </source>
</evidence>